<keyword evidence="3" id="KW-1185">Reference proteome</keyword>
<protein>
    <recommendedName>
        <fullName evidence="1">TniQ domain-containing protein</fullName>
    </recommendedName>
</protein>
<proteinExistence type="predicted"/>
<gene>
    <name evidence="2" type="ORF">WA1_49620</name>
</gene>
<accession>A0A139WQV2</accession>
<dbReference type="OrthoDB" id="7029747at2"/>
<sequence>MSNTQKLLRRPRPYPDESLAGYIIRLTENNYYHHPKLIFQISGLKTRGVYANVFIPEQDNLSLLSLLCETEENVLWSMTFPSVKYGQIKTENTIRVFGNVVSITSLSKSHVKLCPLCLQSEPYYRLIWDLLVVTVCPFHQCLLIDKCPYCYQDIKWSIPSVVQCTCGFDWREYSPKPLQSEQVALSLHIYKLCQIPGCDSIDNSKYLPTEHPVANLTFPSFLEILSSLQRFSQIYYIKQRFAPQEDLAQRLDTHYYLNRAFSLLNNWDSKFNILMSGYESYLESRYGEAYLFKRKIKDIILFFQLLFNCFHHTDCSFLRVVIEDSFWKLLSSLSIKTVRVSVRQPSQFNSFSVSLNKIQFFLKELANFLNLEKLTLAILFSLSEIDVYEDTIFFQMIYFPEVCDLTMISAGVT</sequence>
<dbReference type="InterPro" id="IPR009492">
    <property type="entry name" value="TniQ"/>
</dbReference>
<dbReference type="AlphaFoldDB" id="A0A139WQV2"/>
<comment type="caution">
    <text evidence="2">The sequence shown here is derived from an EMBL/GenBank/DDBJ whole genome shotgun (WGS) entry which is preliminary data.</text>
</comment>
<dbReference type="EMBL" id="ANNX02000064">
    <property type="protein sequence ID" value="KYC34796.1"/>
    <property type="molecule type" value="Genomic_DNA"/>
</dbReference>
<feature type="domain" description="TniQ" evidence="1">
    <location>
        <begin position="9"/>
        <end position="143"/>
    </location>
</feature>
<evidence type="ECO:0000313" key="3">
    <source>
        <dbReference type="Proteomes" id="UP000076925"/>
    </source>
</evidence>
<evidence type="ECO:0000259" key="1">
    <source>
        <dbReference type="Pfam" id="PF06527"/>
    </source>
</evidence>
<dbReference type="Pfam" id="PF06527">
    <property type="entry name" value="TniQ"/>
    <property type="match status" value="1"/>
</dbReference>
<evidence type="ECO:0000313" key="2">
    <source>
        <dbReference type="EMBL" id="KYC34796.1"/>
    </source>
</evidence>
<reference evidence="2 3" key="1">
    <citation type="journal article" date="2013" name="Genome Biol. Evol.">
        <title>Genomes of Stigonematalean cyanobacteria (subsection V) and the evolution of oxygenic photosynthesis from prokaryotes to plastids.</title>
        <authorList>
            <person name="Dagan T."/>
            <person name="Roettger M."/>
            <person name="Stucken K."/>
            <person name="Landan G."/>
            <person name="Koch R."/>
            <person name="Major P."/>
            <person name="Gould S.B."/>
            <person name="Goremykin V.V."/>
            <person name="Rippka R."/>
            <person name="Tandeau de Marsac N."/>
            <person name="Gugger M."/>
            <person name="Lockhart P.J."/>
            <person name="Allen J.F."/>
            <person name="Brune I."/>
            <person name="Maus I."/>
            <person name="Puhler A."/>
            <person name="Martin W.F."/>
        </authorList>
    </citation>
    <scope>NUCLEOTIDE SEQUENCE [LARGE SCALE GENOMIC DNA]</scope>
    <source>
        <strain evidence="2 3">PCC 7110</strain>
    </source>
</reference>
<dbReference type="Proteomes" id="UP000076925">
    <property type="component" value="Unassembled WGS sequence"/>
</dbReference>
<dbReference type="RefSeq" id="WP_017740969.1">
    <property type="nucleotide sequence ID" value="NZ_KQ976355.1"/>
</dbReference>
<name>A0A139WQV2_9CYAN</name>
<dbReference type="STRING" id="128403.WA1_49620"/>
<organism evidence="2 3">
    <name type="scientific">Scytonema hofmannii PCC 7110</name>
    <dbReference type="NCBI Taxonomy" id="128403"/>
    <lineage>
        <taxon>Bacteria</taxon>
        <taxon>Bacillati</taxon>
        <taxon>Cyanobacteriota</taxon>
        <taxon>Cyanophyceae</taxon>
        <taxon>Nostocales</taxon>
        <taxon>Scytonemataceae</taxon>
        <taxon>Scytonema</taxon>
    </lineage>
</organism>